<protein>
    <submittedName>
        <fullName evidence="1">Uncharacterized protein</fullName>
    </submittedName>
</protein>
<dbReference type="EMBL" id="KL367487">
    <property type="protein sequence ID" value="KFD70542.1"/>
    <property type="molecule type" value="Genomic_DNA"/>
</dbReference>
<reference evidence="1" key="1">
    <citation type="journal article" date="2014" name="Nat. Genet.">
        <title>Genome and transcriptome of the porcine whipworm Trichuris suis.</title>
        <authorList>
            <person name="Jex A.R."/>
            <person name="Nejsum P."/>
            <person name="Schwarz E.M."/>
            <person name="Hu L."/>
            <person name="Young N.D."/>
            <person name="Hall R.S."/>
            <person name="Korhonen P.K."/>
            <person name="Liao S."/>
            <person name="Thamsborg S."/>
            <person name="Xia J."/>
            <person name="Xu P."/>
            <person name="Wang S."/>
            <person name="Scheerlinck J.P."/>
            <person name="Hofmann A."/>
            <person name="Sternberg P.W."/>
            <person name="Wang J."/>
            <person name="Gasser R.B."/>
        </authorList>
    </citation>
    <scope>NUCLEOTIDE SEQUENCE [LARGE SCALE GENOMIC DNA]</scope>
    <source>
        <strain evidence="1">DCEP-RM93F</strain>
    </source>
</reference>
<accession>A0A085NM46</accession>
<name>A0A085NM46_9BILA</name>
<gene>
    <name evidence="1" type="ORF">M514_17335</name>
</gene>
<evidence type="ECO:0000313" key="1">
    <source>
        <dbReference type="EMBL" id="KFD70542.1"/>
    </source>
</evidence>
<sequence>MEPSTSSAAPMASALASTQTLARFPETSHLPLTGSSLLTLAAISLRRGFNQPSSTASSQLDVAAVTVLLMKATATLSQPHTGKWPVNLPQ</sequence>
<organism evidence="1">
    <name type="scientific">Trichuris suis</name>
    <name type="common">pig whipworm</name>
    <dbReference type="NCBI Taxonomy" id="68888"/>
    <lineage>
        <taxon>Eukaryota</taxon>
        <taxon>Metazoa</taxon>
        <taxon>Ecdysozoa</taxon>
        <taxon>Nematoda</taxon>
        <taxon>Enoplea</taxon>
        <taxon>Dorylaimia</taxon>
        <taxon>Trichinellida</taxon>
        <taxon>Trichuridae</taxon>
        <taxon>Trichuris</taxon>
    </lineage>
</organism>
<dbReference type="AlphaFoldDB" id="A0A085NM46"/>
<proteinExistence type="predicted"/>
<dbReference type="Proteomes" id="UP000030758">
    <property type="component" value="Unassembled WGS sequence"/>
</dbReference>